<sequence>MKVARYRMSIAIFLTAILGSLFLSSCGYTPKPEFSGITYDGRFYSDFSTPISVVRNKPITVNMKVSGNYTFTYILDGITLDATPSNTIKLSDYKNKLNLSAEFFTQTHLLKIEASAPARSAILEVPIIIVNQKPVINISKKSGQVISVSITDPDGDDFKEKSIKLFKDDKEFSTLQEGDIDVSRYTAGKYKIVAVATDLYGETNQQEYSFEIQQSGGIQETNISPKVKIVQPFQNESTPPSLVLRYVGTDENSGDILVYDVEVAKSGSLSTVLKIRKTKSTEIIIPNLERNTTYTATVTVYDLAGASDTAAVTFRTSAKENYLYINAKDFGGKGLLAILKANDINRISTVGTLVFDDIIEDFDLAEDYIYLASNEKIIIVDSRDKAQPKIKDSLNLGSLISVVRIYKNYAIAGVGYDRIEIVDLTVPSSPSTFSSKLGTKVFSFKIPNVGSSKNNTNKFNPKKDSVNITQGRINDIFLYGDKAFIAADLAGIWEIDLSNLPYLTVYDVKNIIPGDYSTIDVGIVNNKPVLAFGEGQRAGIIEISETTLATKTIFSETFDTPVRKVKVHDGKVYILTMDKFYVWNGSTLALIRSLRGASLQDVHFLYDINGDENCLLFDEVRGLWRFRKNESKPSGYELFEPNKIYFSKDHVQYDKFIFLIGDGFVGDGLDGEGLHAIDARDPKNYVERDMILGDFTKIKLNPYSSNPTIGVLSQNKEVKLYEFDVANTLRFRDIAVLDLSTFDKVYDFAVDSANNVYALLKNGAENIVAKFSYSSSGFSTTPDATYTLPVTVSQGIPYITSSPAEIVSPMNIEVVINNLSKQKETQAILVALGRAGSLKLSPDLSFAQVLYTRFYVVTQDENGYTLKKYNPGYDQRIIADKYFDRIYVADGEYNGVWLLDRNGVNLLDKEDDNMTSIPLFEGAPARNISWYGSKLFAAGGGFGYKIIDVYQKAKVAEVNFSGLTYAFNLTTTDDKYLFVSTDSGLIVYDISNISDIKPLFTLSMPMFKVIGR</sequence>
<dbReference type="Gene3D" id="2.60.40.10">
    <property type="entry name" value="Immunoglobulins"/>
    <property type="match status" value="1"/>
</dbReference>
<dbReference type="PROSITE" id="PS50853">
    <property type="entry name" value="FN3"/>
    <property type="match status" value="1"/>
</dbReference>
<dbReference type="OrthoDB" id="38937at2"/>
<proteinExistence type="predicted"/>
<dbReference type="InterPro" id="IPR013783">
    <property type="entry name" value="Ig-like_fold"/>
</dbReference>
<dbReference type="AlphaFoldDB" id="A0A172T1R0"/>
<dbReference type="SUPFAM" id="SSF49265">
    <property type="entry name" value="Fibronectin type III"/>
    <property type="match status" value="1"/>
</dbReference>
<name>A0A172T1R0_FERPE</name>
<dbReference type="Proteomes" id="UP000077096">
    <property type="component" value="Chromosome"/>
</dbReference>
<accession>A0A172T1R0</accession>
<evidence type="ECO:0000313" key="3">
    <source>
        <dbReference type="Proteomes" id="UP000077096"/>
    </source>
</evidence>
<reference evidence="2 3" key="1">
    <citation type="submission" date="2014-08" db="EMBL/GenBank/DDBJ databases">
        <title>Fervidobacterium pennivorans DYC genome.</title>
        <authorList>
            <person name="Wushke S."/>
        </authorList>
    </citation>
    <scope>NUCLEOTIDE SEQUENCE [LARGE SCALE GENOMIC DNA]</scope>
    <source>
        <strain evidence="2 3">DYC</strain>
    </source>
</reference>
<protein>
    <recommendedName>
        <fullName evidence="1">Fibronectin type-III domain-containing protein</fullName>
    </recommendedName>
</protein>
<organism evidence="2 3">
    <name type="scientific">Fervidobacterium pennivorans</name>
    <dbReference type="NCBI Taxonomy" id="93466"/>
    <lineage>
        <taxon>Bacteria</taxon>
        <taxon>Thermotogati</taxon>
        <taxon>Thermotogota</taxon>
        <taxon>Thermotogae</taxon>
        <taxon>Thermotogales</taxon>
        <taxon>Fervidobacteriaceae</taxon>
        <taxon>Fervidobacterium</taxon>
    </lineage>
</organism>
<evidence type="ECO:0000313" key="2">
    <source>
        <dbReference type="EMBL" id="ANE40920.1"/>
    </source>
</evidence>
<gene>
    <name evidence="2" type="ORF">JM64_02075</name>
</gene>
<dbReference type="KEGG" id="fng:JM64_02075"/>
<dbReference type="InterPro" id="IPR036116">
    <property type="entry name" value="FN3_sf"/>
</dbReference>
<dbReference type="EMBL" id="CP011393">
    <property type="protein sequence ID" value="ANE40920.1"/>
    <property type="molecule type" value="Genomic_DNA"/>
</dbReference>
<feature type="domain" description="Fibronectin type-III" evidence="1">
    <location>
        <begin position="226"/>
        <end position="321"/>
    </location>
</feature>
<dbReference type="InterPro" id="IPR011044">
    <property type="entry name" value="Quino_amine_DH_bsu"/>
</dbReference>
<dbReference type="InterPro" id="IPR013211">
    <property type="entry name" value="LVIVD"/>
</dbReference>
<dbReference type="PROSITE" id="PS51257">
    <property type="entry name" value="PROKAR_LIPOPROTEIN"/>
    <property type="match status" value="1"/>
</dbReference>
<dbReference type="SUPFAM" id="SSF50969">
    <property type="entry name" value="YVTN repeat-like/Quinoprotein amine dehydrogenase"/>
    <property type="match status" value="1"/>
</dbReference>
<dbReference type="InterPro" id="IPR003961">
    <property type="entry name" value="FN3_dom"/>
</dbReference>
<evidence type="ECO:0000259" key="1">
    <source>
        <dbReference type="PROSITE" id="PS50853"/>
    </source>
</evidence>
<dbReference type="PATRIC" id="fig|93466.3.peg.466"/>
<dbReference type="Pfam" id="PF08309">
    <property type="entry name" value="LVIVD"/>
    <property type="match status" value="2"/>
</dbReference>